<dbReference type="GO" id="GO:0006508">
    <property type="term" value="P:proteolysis"/>
    <property type="evidence" value="ECO:0007669"/>
    <property type="project" value="TreeGrafter"/>
</dbReference>
<dbReference type="PANTHER" id="PTHR46130">
    <property type="entry name" value="LAMGL DOMAIN-CONTAINING PROTEIN"/>
    <property type="match status" value="1"/>
</dbReference>
<dbReference type="PANTHER" id="PTHR46130:SF1">
    <property type="entry name" value="PAPPALYSIN-2"/>
    <property type="match status" value="1"/>
</dbReference>
<dbReference type="GO" id="GO:0005615">
    <property type="term" value="C:extracellular space"/>
    <property type="evidence" value="ECO:0007669"/>
    <property type="project" value="TreeGrafter"/>
</dbReference>
<reference evidence="2" key="4">
    <citation type="submission" date="2025-08" db="UniProtKB">
        <authorList>
            <consortium name="Ensembl"/>
        </authorList>
    </citation>
    <scope>IDENTIFICATION</scope>
</reference>
<keyword evidence="1" id="KW-0732">Signal</keyword>
<dbReference type="Proteomes" id="UP000314986">
    <property type="component" value="Unassembled WGS sequence"/>
</dbReference>
<keyword evidence="3" id="KW-1185">Reference proteome</keyword>
<accession>A0A4W3GA62</accession>
<dbReference type="Ensembl" id="ENSCMIT00000000096.1">
    <property type="protein sequence ID" value="ENSCMIP00000000071.1"/>
    <property type="gene ID" value="ENSCMIG00000000075.1"/>
</dbReference>
<organism evidence="2 3">
    <name type="scientific">Callorhinchus milii</name>
    <name type="common">Ghost shark</name>
    <dbReference type="NCBI Taxonomy" id="7868"/>
    <lineage>
        <taxon>Eukaryota</taxon>
        <taxon>Metazoa</taxon>
        <taxon>Chordata</taxon>
        <taxon>Craniata</taxon>
        <taxon>Vertebrata</taxon>
        <taxon>Chondrichthyes</taxon>
        <taxon>Holocephali</taxon>
        <taxon>Chimaeriformes</taxon>
        <taxon>Callorhinchidae</taxon>
        <taxon>Callorhinchus</taxon>
    </lineage>
</organism>
<dbReference type="GO" id="GO:0004222">
    <property type="term" value="F:metalloendopeptidase activity"/>
    <property type="evidence" value="ECO:0007669"/>
    <property type="project" value="TreeGrafter"/>
</dbReference>
<feature type="signal peptide" evidence="1">
    <location>
        <begin position="1"/>
        <end position="22"/>
    </location>
</feature>
<dbReference type="AlphaFoldDB" id="A0A4W3GA62"/>
<sequence length="81" mass="9074">MCFSPVLGVTCALSCVIPPTDAVVLPSNVTADNMEHWMEATKVQNIVCTGILRWYPDPHLIHCIQSCEVSKYFILQLHCQL</sequence>
<dbReference type="GeneTree" id="ENSGT00940000158543"/>
<dbReference type="GO" id="GO:0007166">
    <property type="term" value="P:cell surface receptor signaling pathway"/>
    <property type="evidence" value="ECO:0007669"/>
    <property type="project" value="TreeGrafter"/>
</dbReference>
<reference evidence="3" key="2">
    <citation type="journal article" date="2007" name="PLoS Biol.">
        <title>Survey sequencing and comparative analysis of the elephant shark (Callorhinchus milii) genome.</title>
        <authorList>
            <person name="Venkatesh B."/>
            <person name="Kirkness E.F."/>
            <person name="Loh Y.H."/>
            <person name="Halpern A.L."/>
            <person name="Lee A.P."/>
            <person name="Johnson J."/>
            <person name="Dandona N."/>
            <person name="Viswanathan L.D."/>
            <person name="Tay A."/>
            <person name="Venter J.C."/>
            <person name="Strausberg R.L."/>
            <person name="Brenner S."/>
        </authorList>
    </citation>
    <scope>NUCLEOTIDE SEQUENCE [LARGE SCALE GENOMIC DNA]</scope>
</reference>
<reference evidence="3" key="3">
    <citation type="journal article" date="2014" name="Nature">
        <title>Elephant shark genome provides unique insights into gnathostome evolution.</title>
        <authorList>
            <consortium name="International Elephant Shark Genome Sequencing Consortium"/>
            <person name="Venkatesh B."/>
            <person name="Lee A.P."/>
            <person name="Ravi V."/>
            <person name="Maurya A.K."/>
            <person name="Lian M.M."/>
            <person name="Swann J.B."/>
            <person name="Ohta Y."/>
            <person name="Flajnik M.F."/>
            <person name="Sutoh Y."/>
            <person name="Kasahara M."/>
            <person name="Hoon S."/>
            <person name="Gangu V."/>
            <person name="Roy S.W."/>
            <person name="Irimia M."/>
            <person name="Korzh V."/>
            <person name="Kondrychyn I."/>
            <person name="Lim Z.W."/>
            <person name="Tay B.H."/>
            <person name="Tohari S."/>
            <person name="Kong K.W."/>
            <person name="Ho S."/>
            <person name="Lorente-Galdos B."/>
            <person name="Quilez J."/>
            <person name="Marques-Bonet T."/>
            <person name="Raney B.J."/>
            <person name="Ingham P.W."/>
            <person name="Tay A."/>
            <person name="Hillier L.W."/>
            <person name="Minx P."/>
            <person name="Boehm T."/>
            <person name="Wilson R.K."/>
            <person name="Brenner S."/>
            <person name="Warren W.C."/>
        </authorList>
    </citation>
    <scope>NUCLEOTIDE SEQUENCE [LARGE SCALE GENOMIC DNA]</scope>
</reference>
<evidence type="ECO:0008006" key="4">
    <source>
        <dbReference type="Google" id="ProtNLM"/>
    </source>
</evidence>
<name>A0A4W3GA62_CALMI</name>
<evidence type="ECO:0000313" key="3">
    <source>
        <dbReference type="Proteomes" id="UP000314986"/>
    </source>
</evidence>
<evidence type="ECO:0000313" key="2">
    <source>
        <dbReference type="Ensembl" id="ENSCMIP00000000071.1"/>
    </source>
</evidence>
<feature type="chain" id="PRO_5021404346" description="Secreted protein" evidence="1">
    <location>
        <begin position="23"/>
        <end position="81"/>
    </location>
</feature>
<proteinExistence type="predicted"/>
<evidence type="ECO:0000256" key="1">
    <source>
        <dbReference type="SAM" id="SignalP"/>
    </source>
</evidence>
<protein>
    <recommendedName>
        <fullName evidence="4">Secreted protein</fullName>
    </recommendedName>
</protein>
<reference evidence="2" key="5">
    <citation type="submission" date="2025-09" db="UniProtKB">
        <authorList>
            <consortium name="Ensembl"/>
        </authorList>
    </citation>
    <scope>IDENTIFICATION</scope>
</reference>
<reference evidence="3" key="1">
    <citation type="journal article" date="2006" name="Science">
        <title>Ancient noncoding elements conserved in the human genome.</title>
        <authorList>
            <person name="Venkatesh B."/>
            <person name="Kirkness E.F."/>
            <person name="Loh Y.H."/>
            <person name="Halpern A.L."/>
            <person name="Lee A.P."/>
            <person name="Johnson J."/>
            <person name="Dandona N."/>
            <person name="Viswanathan L.D."/>
            <person name="Tay A."/>
            <person name="Venter J.C."/>
            <person name="Strausberg R.L."/>
            <person name="Brenner S."/>
        </authorList>
    </citation>
    <scope>NUCLEOTIDE SEQUENCE [LARGE SCALE GENOMIC DNA]</scope>
</reference>
<dbReference type="InterPro" id="IPR043543">
    <property type="entry name" value="PAPPA/PAPPA2"/>
</dbReference>